<dbReference type="CDD" id="cd05476">
    <property type="entry name" value="pepsin_A_like_plant"/>
    <property type="match status" value="1"/>
</dbReference>
<dbReference type="InterPro" id="IPR021109">
    <property type="entry name" value="Peptidase_aspartic_dom_sf"/>
</dbReference>
<name>A0A2I0IQ47_PUNGR</name>
<dbReference type="PROSITE" id="PS00141">
    <property type="entry name" value="ASP_PROTEASE"/>
    <property type="match status" value="1"/>
</dbReference>
<dbReference type="Pfam" id="PF14541">
    <property type="entry name" value="TAXi_C"/>
    <property type="match status" value="1"/>
</dbReference>
<sequence length="299" mass="32152">MRYYQYRMTALRENVGLLDSSDMTLGLVASDAGVTFLASMSIGQPPIPQLLIVDTGSSLSWVQCASCRGCSRQVVPLFDPSKSSTYVDIPCTAGALGNIASEQLQFETTDGGKLPVPIHVFGCANTISGLSNSQESGLLGLGLFRFSRVRQLGGKLSHCFGDIHDPKYEHSMLVFGEGAVLEGDVTPLDTSGRLYSVSMEGISVGDEKLNIDPSIFKSQTLGDGGVVIDTGSTYSVLAKGGYEPLREEVQSLLDPSLQRITYSQEPGLLCYKGQSYNVGYDIDGGKMYVQRINCELLQS</sequence>
<dbReference type="InterPro" id="IPR034161">
    <property type="entry name" value="Pepsin-like_plant"/>
</dbReference>
<organism evidence="7 8">
    <name type="scientific">Punica granatum</name>
    <name type="common">Pomegranate</name>
    <dbReference type="NCBI Taxonomy" id="22663"/>
    <lineage>
        <taxon>Eukaryota</taxon>
        <taxon>Viridiplantae</taxon>
        <taxon>Streptophyta</taxon>
        <taxon>Embryophyta</taxon>
        <taxon>Tracheophyta</taxon>
        <taxon>Spermatophyta</taxon>
        <taxon>Magnoliopsida</taxon>
        <taxon>eudicotyledons</taxon>
        <taxon>Gunneridae</taxon>
        <taxon>Pentapetalae</taxon>
        <taxon>rosids</taxon>
        <taxon>malvids</taxon>
        <taxon>Myrtales</taxon>
        <taxon>Lythraceae</taxon>
        <taxon>Punica</taxon>
    </lineage>
</organism>
<evidence type="ECO:0000256" key="2">
    <source>
        <dbReference type="ARBA" id="ARBA00022670"/>
    </source>
</evidence>
<dbReference type="InterPro" id="IPR051708">
    <property type="entry name" value="Plant_Aspart_Prot_A1"/>
</dbReference>
<comment type="caution">
    <text evidence="7">The sequence shown here is derived from an EMBL/GenBank/DDBJ whole genome shotgun (WGS) entry which is preliminary data.</text>
</comment>
<protein>
    <recommendedName>
        <fullName evidence="6">Peptidase A1 domain-containing protein</fullName>
    </recommendedName>
</protein>
<evidence type="ECO:0000256" key="4">
    <source>
        <dbReference type="ARBA" id="ARBA00022801"/>
    </source>
</evidence>
<dbReference type="PANTHER" id="PTHR47967">
    <property type="entry name" value="OS07G0603500 PROTEIN-RELATED"/>
    <property type="match status" value="1"/>
</dbReference>
<dbReference type="GO" id="GO:0006508">
    <property type="term" value="P:proteolysis"/>
    <property type="evidence" value="ECO:0007669"/>
    <property type="project" value="UniProtKB-KW"/>
</dbReference>
<dbReference type="STRING" id="22663.A0A2I0IQ47"/>
<evidence type="ECO:0000256" key="1">
    <source>
        <dbReference type="ARBA" id="ARBA00007447"/>
    </source>
</evidence>
<dbReference type="Pfam" id="PF14543">
    <property type="entry name" value="TAXi_N"/>
    <property type="match status" value="2"/>
</dbReference>
<dbReference type="AlphaFoldDB" id="A0A2I0IQ47"/>
<proteinExistence type="inferred from homology"/>
<evidence type="ECO:0000256" key="3">
    <source>
        <dbReference type="ARBA" id="ARBA00022750"/>
    </source>
</evidence>
<gene>
    <name evidence="7" type="ORF">CRG98_033460</name>
</gene>
<dbReference type="Gene3D" id="2.40.70.10">
    <property type="entry name" value="Acid Proteases"/>
    <property type="match status" value="3"/>
</dbReference>
<dbReference type="GO" id="GO:0004190">
    <property type="term" value="F:aspartic-type endopeptidase activity"/>
    <property type="evidence" value="ECO:0007669"/>
    <property type="project" value="UniProtKB-KW"/>
</dbReference>
<evidence type="ECO:0000313" key="8">
    <source>
        <dbReference type="Proteomes" id="UP000233551"/>
    </source>
</evidence>
<dbReference type="InterPro" id="IPR032799">
    <property type="entry name" value="TAXi_C"/>
</dbReference>
<dbReference type="PANTHER" id="PTHR47967:SF14">
    <property type="entry name" value="EUKARYOTIC ASPARTYL PROTEASE FAMILY PROTEIN"/>
    <property type="match status" value="1"/>
</dbReference>
<dbReference type="GO" id="GO:0005576">
    <property type="term" value="C:extracellular region"/>
    <property type="evidence" value="ECO:0007669"/>
    <property type="project" value="TreeGrafter"/>
</dbReference>
<evidence type="ECO:0000256" key="5">
    <source>
        <dbReference type="ARBA" id="ARBA00023180"/>
    </source>
</evidence>
<dbReference type="InterPro" id="IPR032861">
    <property type="entry name" value="TAXi_N"/>
</dbReference>
<dbReference type="EMBL" id="PGOL01002671">
    <property type="protein sequence ID" value="PKI46127.1"/>
    <property type="molecule type" value="Genomic_DNA"/>
</dbReference>
<dbReference type="PROSITE" id="PS51767">
    <property type="entry name" value="PEPTIDASE_A1"/>
    <property type="match status" value="1"/>
</dbReference>
<evidence type="ECO:0000313" key="7">
    <source>
        <dbReference type="EMBL" id="PKI46127.1"/>
    </source>
</evidence>
<dbReference type="InterPro" id="IPR033121">
    <property type="entry name" value="PEPTIDASE_A1"/>
</dbReference>
<accession>A0A2I0IQ47</accession>
<comment type="similarity">
    <text evidence="1">Belongs to the peptidase A1 family.</text>
</comment>
<keyword evidence="2" id="KW-0645">Protease</keyword>
<keyword evidence="3" id="KW-0064">Aspartyl protease</keyword>
<dbReference type="Proteomes" id="UP000233551">
    <property type="component" value="Unassembled WGS sequence"/>
</dbReference>
<dbReference type="SUPFAM" id="SSF50630">
    <property type="entry name" value="Acid proteases"/>
    <property type="match status" value="1"/>
</dbReference>
<reference evidence="7 8" key="1">
    <citation type="submission" date="2017-11" db="EMBL/GenBank/DDBJ databases">
        <title>De-novo sequencing of pomegranate (Punica granatum L.) genome.</title>
        <authorList>
            <person name="Akparov Z."/>
            <person name="Amiraslanov A."/>
            <person name="Hajiyeva S."/>
            <person name="Abbasov M."/>
            <person name="Kaur K."/>
            <person name="Hamwieh A."/>
            <person name="Solovyev V."/>
            <person name="Salamov A."/>
            <person name="Braich B."/>
            <person name="Kosarev P."/>
            <person name="Mahmoud A."/>
            <person name="Hajiyev E."/>
            <person name="Babayeva S."/>
            <person name="Izzatullayeva V."/>
            <person name="Mammadov A."/>
            <person name="Mammadov A."/>
            <person name="Sharifova S."/>
            <person name="Ojaghi J."/>
            <person name="Eynullazada K."/>
            <person name="Bayramov B."/>
            <person name="Abdulazimova A."/>
            <person name="Shahmuradov I."/>
        </authorList>
    </citation>
    <scope>NUCLEOTIDE SEQUENCE [LARGE SCALE GENOMIC DNA]</scope>
    <source>
        <strain evidence="8">cv. AG2017</strain>
        <tissue evidence="7">Leaf</tissue>
    </source>
</reference>
<keyword evidence="4" id="KW-0378">Hydrolase</keyword>
<evidence type="ECO:0000259" key="6">
    <source>
        <dbReference type="PROSITE" id="PS51767"/>
    </source>
</evidence>
<keyword evidence="8" id="KW-1185">Reference proteome</keyword>
<keyword evidence="5" id="KW-0325">Glycoprotein</keyword>
<dbReference type="InterPro" id="IPR001969">
    <property type="entry name" value="Aspartic_peptidase_AS"/>
</dbReference>
<feature type="domain" description="Peptidase A1" evidence="6">
    <location>
        <begin position="36"/>
        <end position="299"/>
    </location>
</feature>